<gene>
    <name evidence="3" type="ORF">IAB91_02850</name>
</gene>
<evidence type="ECO:0000256" key="1">
    <source>
        <dbReference type="SAM" id="SignalP"/>
    </source>
</evidence>
<dbReference type="EMBL" id="JADIMD010000040">
    <property type="protein sequence ID" value="MBO8474213.1"/>
    <property type="molecule type" value="Genomic_DNA"/>
</dbReference>
<evidence type="ECO:0000313" key="3">
    <source>
        <dbReference type="EMBL" id="MBO8474213.1"/>
    </source>
</evidence>
<proteinExistence type="predicted"/>
<dbReference type="SUPFAM" id="SSF49899">
    <property type="entry name" value="Concanavalin A-like lectins/glucanases"/>
    <property type="match status" value="1"/>
</dbReference>
<feature type="domain" description="BT-3987-like N-terminal" evidence="2">
    <location>
        <begin position="29"/>
        <end position="144"/>
    </location>
</feature>
<dbReference type="Pfam" id="PF08522">
    <property type="entry name" value="BT_3987-like_N"/>
    <property type="match status" value="1"/>
</dbReference>
<dbReference type="GO" id="GO:0005975">
    <property type="term" value="P:carbohydrate metabolic process"/>
    <property type="evidence" value="ECO:0007669"/>
    <property type="project" value="UniProtKB-ARBA"/>
</dbReference>
<dbReference type="InterPro" id="IPR013320">
    <property type="entry name" value="ConA-like_dom_sf"/>
</dbReference>
<dbReference type="Gene3D" id="2.60.120.200">
    <property type="match status" value="1"/>
</dbReference>
<reference evidence="3" key="2">
    <citation type="journal article" date="2021" name="PeerJ">
        <title>Extensive microbial diversity within the chicken gut microbiome revealed by metagenomics and culture.</title>
        <authorList>
            <person name="Gilroy R."/>
            <person name="Ravi A."/>
            <person name="Getino M."/>
            <person name="Pursley I."/>
            <person name="Horton D.L."/>
            <person name="Alikhan N.F."/>
            <person name="Baker D."/>
            <person name="Gharbi K."/>
            <person name="Hall N."/>
            <person name="Watson M."/>
            <person name="Adriaenssens E.M."/>
            <person name="Foster-Nyarko E."/>
            <person name="Jarju S."/>
            <person name="Secka A."/>
            <person name="Antonio M."/>
            <person name="Oren A."/>
            <person name="Chaudhuri R.R."/>
            <person name="La Ragione R."/>
            <person name="Hildebrand F."/>
            <person name="Pallen M.J."/>
        </authorList>
    </citation>
    <scope>NUCLEOTIDE SEQUENCE</scope>
    <source>
        <strain evidence="3">B1-13419</strain>
    </source>
</reference>
<feature type="signal peptide" evidence="1">
    <location>
        <begin position="1"/>
        <end position="20"/>
    </location>
</feature>
<dbReference type="Pfam" id="PF13385">
    <property type="entry name" value="Laminin_G_3"/>
    <property type="match status" value="1"/>
</dbReference>
<sequence>MKKATILKISSAILAVLAMASCQQKEWTYENKLYISGDKVIKTITNIKVNAVDQDIVASVPKPAESRIDITFAADESLVSTYNEAYYDNAIALPAENYTISEPSAFIAEGAVASTPVTVSCFGLDLLPKDQVYVLPVTIVSATNIEILSSAKTSYLVFQGGALINVAADFEDNNYIEFEAFEKGLSSVDPYKNLTDFTMEALINIRQFEPGIQSVMGVEGKLLIRISDNGLEPNQLQVVTPFGNYPTTSDPKTTCALTPNKWTHIAVTGNAESREVKVYFDGQEVGSDIFSGWSTIDIVTPYQSDKGLQYFHIGYSYEAGREMDGMISECRFWNVTRSQEEIAANMYDVDPKTEGLLGYWKFNEGSGETINDRTGNGVNGTAHSYLVWTPVALPE</sequence>
<dbReference type="Proteomes" id="UP000823757">
    <property type="component" value="Unassembled WGS sequence"/>
</dbReference>
<comment type="caution">
    <text evidence="3">The sequence shown here is derived from an EMBL/GenBank/DDBJ whole genome shotgun (WGS) entry which is preliminary data.</text>
</comment>
<dbReference type="GO" id="GO:0004553">
    <property type="term" value="F:hydrolase activity, hydrolyzing O-glycosyl compounds"/>
    <property type="evidence" value="ECO:0007669"/>
    <property type="project" value="UniProtKB-ARBA"/>
</dbReference>
<evidence type="ECO:0000259" key="2">
    <source>
        <dbReference type="Pfam" id="PF08522"/>
    </source>
</evidence>
<name>A0A9D9NIE7_9BACT</name>
<dbReference type="InterPro" id="IPR013728">
    <property type="entry name" value="BT_3987-like_N"/>
</dbReference>
<dbReference type="AlphaFoldDB" id="A0A9D9NIE7"/>
<evidence type="ECO:0000313" key="4">
    <source>
        <dbReference type="Proteomes" id="UP000823757"/>
    </source>
</evidence>
<keyword evidence="1" id="KW-0732">Signal</keyword>
<protein>
    <submittedName>
        <fullName evidence="3">DUF1735 domain-containing protein</fullName>
    </submittedName>
</protein>
<feature type="chain" id="PRO_5038824115" evidence="1">
    <location>
        <begin position="21"/>
        <end position="395"/>
    </location>
</feature>
<accession>A0A9D9NIE7</accession>
<reference evidence="3" key="1">
    <citation type="submission" date="2020-10" db="EMBL/GenBank/DDBJ databases">
        <authorList>
            <person name="Gilroy R."/>
        </authorList>
    </citation>
    <scope>NUCLEOTIDE SEQUENCE</scope>
    <source>
        <strain evidence="3">B1-13419</strain>
    </source>
</reference>
<dbReference type="PROSITE" id="PS51257">
    <property type="entry name" value="PROKAR_LIPOPROTEIN"/>
    <property type="match status" value="1"/>
</dbReference>
<dbReference type="Gene3D" id="2.60.40.1740">
    <property type="entry name" value="hypothetical protein (bacova_03559)"/>
    <property type="match status" value="1"/>
</dbReference>
<organism evidence="3 4">
    <name type="scientific">Candidatus Cryptobacteroides faecigallinarum</name>
    <dbReference type="NCBI Taxonomy" id="2840763"/>
    <lineage>
        <taxon>Bacteria</taxon>
        <taxon>Pseudomonadati</taxon>
        <taxon>Bacteroidota</taxon>
        <taxon>Bacteroidia</taxon>
        <taxon>Bacteroidales</taxon>
        <taxon>Candidatus Cryptobacteroides</taxon>
    </lineage>
</organism>